<evidence type="ECO:0000313" key="1">
    <source>
        <dbReference type="EMBL" id="CTQ73134.1"/>
    </source>
</evidence>
<dbReference type="SUPFAM" id="SSF46894">
    <property type="entry name" value="C-terminal effector domain of the bipartite response regulators"/>
    <property type="match status" value="1"/>
</dbReference>
<dbReference type="PANTHER" id="PTHR12558">
    <property type="entry name" value="CELL DIVISION CYCLE 16,23,27"/>
    <property type="match status" value="1"/>
</dbReference>
<reference evidence="2" key="1">
    <citation type="submission" date="2015-07" db="EMBL/GenBank/DDBJ databases">
        <authorList>
            <person name="Rodrigo-Torres Lidia"/>
            <person name="Arahal R.David."/>
        </authorList>
    </citation>
    <scope>NUCLEOTIDE SEQUENCE [LARGE SCALE GENOMIC DNA]</scope>
    <source>
        <strain evidence="2">CECT 5096</strain>
    </source>
</reference>
<dbReference type="InterPro" id="IPR011990">
    <property type="entry name" value="TPR-like_helical_dom_sf"/>
</dbReference>
<dbReference type="InterPro" id="IPR036388">
    <property type="entry name" value="WH-like_DNA-bd_sf"/>
</dbReference>
<gene>
    <name evidence="1" type="ORF">LA5096_03541</name>
</gene>
<dbReference type="GeneID" id="97670880"/>
<name>A0A0M7AHP0_9HYPH</name>
<sequence length="546" mass="60814">MRAKLLEISLFGSCIVRSLEPGAFEITGKKHRAIFALLATAPHGCRSRTFLQETLWGASCYDTGRQSLRRALSDIKSAMGPYYSQLINTNNSEVTLDLSNVVFAGQPGQGTFLEGLDVPAPLFEEWRDSVRANPEQIHALFRAPTSALPRPPVPTVTVMPLLSIESNPELTILGDWFAEEICRSLSRTNLLAVISHFSSRSLAGRRIDIEVIRSKLKVDYCVAGSIRQINDEVITDVDFLDAETGRILWTRQFSGKLNDFISDAGQGLTNIVTSVGNAIASDTLRYVRGRPISEIADHKLLMASVSLMHRSTLRDFAKSRELLDEALRRSPRSAEVHAWRGKWHVLSVINGWSSDPAKDTKSAVGSTTKALDIDPENAFCMTIDGFAHNNLLRRLDVASNRYEIALDQNPNEALSWLLRGALYAFQDSGEQAVHAVDKARKLSPIDPFRYFYDCLSATAYLAAEDYEKALQFANSSLERNQRHLSTLRAKIIALHFLDRTAEAKEIADELRRRQPTFSVEGYMNAHPAADYQVGQNAMRALRAVGF</sequence>
<dbReference type="PANTHER" id="PTHR12558:SF33">
    <property type="entry name" value="BLL7664 PROTEIN"/>
    <property type="match status" value="1"/>
</dbReference>
<dbReference type="RefSeq" id="WP_055111470.1">
    <property type="nucleotide sequence ID" value="NZ_CANMGD010000001.1"/>
</dbReference>
<evidence type="ECO:0000313" key="2">
    <source>
        <dbReference type="Proteomes" id="UP000049983"/>
    </source>
</evidence>
<dbReference type="Gene3D" id="1.10.10.10">
    <property type="entry name" value="Winged helix-like DNA-binding domain superfamily/Winged helix DNA-binding domain"/>
    <property type="match status" value="1"/>
</dbReference>
<dbReference type="EMBL" id="CXWC01000011">
    <property type="protein sequence ID" value="CTQ73134.1"/>
    <property type="molecule type" value="Genomic_DNA"/>
</dbReference>
<dbReference type="GO" id="GO:0003677">
    <property type="term" value="F:DNA binding"/>
    <property type="evidence" value="ECO:0007669"/>
    <property type="project" value="InterPro"/>
</dbReference>
<protein>
    <submittedName>
        <fullName evidence="1">Putative PEP-CTERM system TPR-repeat lipoprotein</fullName>
    </submittedName>
</protein>
<dbReference type="SUPFAM" id="SSF48452">
    <property type="entry name" value="TPR-like"/>
    <property type="match status" value="1"/>
</dbReference>
<accession>A0A0M7AHP0</accession>
<dbReference type="OrthoDB" id="9807521at2"/>
<proteinExistence type="predicted"/>
<keyword evidence="2" id="KW-1185">Reference proteome</keyword>
<dbReference type="STRING" id="311410.LA5095_00401"/>
<keyword evidence="1" id="KW-0449">Lipoprotein</keyword>
<dbReference type="GO" id="GO:0006355">
    <property type="term" value="P:regulation of DNA-templated transcription"/>
    <property type="evidence" value="ECO:0007669"/>
    <property type="project" value="InterPro"/>
</dbReference>
<dbReference type="Gene3D" id="1.25.40.10">
    <property type="entry name" value="Tetratricopeptide repeat domain"/>
    <property type="match status" value="1"/>
</dbReference>
<dbReference type="AlphaFoldDB" id="A0A0M7AHP0"/>
<dbReference type="Proteomes" id="UP000049983">
    <property type="component" value="Unassembled WGS sequence"/>
</dbReference>
<organism evidence="1 2">
    <name type="scientific">Roseibium album</name>
    <dbReference type="NCBI Taxonomy" id="311410"/>
    <lineage>
        <taxon>Bacteria</taxon>
        <taxon>Pseudomonadati</taxon>
        <taxon>Pseudomonadota</taxon>
        <taxon>Alphaproteobacteria</taxon>
        <taxon>Hyphomicrobiales</taxon>
        <taxon>Stappiaceae</taxon>
        <taxon>Roseibium</taxon>
    </lineage>
</organism>
<dbReference type="InterPro" id="IPR016032">
    <property type="entry name" value="Sig_transdc_resp-reg_C-effctor"/>
</dbReference>